<keyword evidence="3 5" id="KW-1133">Transmembrane helix</keyword>
<feature type="transmembrane region" description="Helical" evidence="5">
    <location>
        <begin position="176"/>
        <end position="204"/>
    </location>
</feature>
<dbReference type="SUPFAM" id="SSF52091">
    <property type="entry name" value="SpoIIaa-like"/>
    <property type="match status" value="1"/>
</dbReference>
<evidence type="ECO:0000256" key="3">
    <source>
        <dbReference type="ARBA" id="ARBA00022989"/>
    </source>
</evidence>
<feature type="transmembrane region" description="Helical" evidence="5">
    <location>
        <begin position="378"/>
        <end position="396"/>
    </location>
</feature>
<dbReference type="EMBL" id="MFSP01000148">
    <property type="protein sequence ID" value="OGI63690.1"/>
    <property type="molecule type" value="Genomic_DNA"/>
</dbReference>
<feature type="transmembrane region" description="Helical" evidence="5">
    <location>
        <begin position="114"/>
        <end position="138"/>
    </location>
</feature>
<proteinExistence type="predicted"/>
<dbReference type="PROSITE" id="PS50801">
    <property type="entry name" value="STAS"/>
    <property type="match status" value="1"/>
</dbReference>
<evidence type="ECO:0000256" key="5">
    <source>
        <dbReference type="SAM" id="Phobius"/>
    </source>
</evidence>
<evidence type="ECO:0000313" key="7">
    <source>
        <dbReference type="EMBL" id="OGI63690.1"/>
    </source>
</evidence>
<dbReference type="Pfam" id="PF01740">
    <property type="entry name" value="STAS"/>
    <property type="match status" value="1"/>
</dbReference>
<dbReference type="InterPro" id="IPR011547">
    <property type="entry name" value="SLC26A/SulP_dom"/>
</dbReference>
<dbReference type="Pfam" id="PF00916">
    <property type="entry name" value="Sulfate_transp"/>
    <property type="match status" value="1"/>
</dbReference>
<sequence length="592" mass="62230">MSIRAATPSWLERSIPALIWLRGYARADLHADVIAGAITAILLVPQAMAYALLAGLPPQVGLYASFVAPIAYALFGSSRALAVGPVSVAAIMVATALASAGMQGLDTDLSNAVILAFEIGLILLAMAALRLGAIVNFLSHPVLSGFTSGAAVVILLTQAAPLLGIAAGPTTTSHEIVAALFTGIHATNSTTLFVGIASIVLLTLGDGPLQALLRRISVKEWVTALGRTGPLWVVLLATLAVVGFDLDRVHGVATVGTIPAGLPAPSLAFLRRDSWIALLPSAALIAFISYVESISIAKILANRRRQRINANQEFVGLGAANIASAFSGGMPVAGGFGRTMVNFTAGARTQMASVVTALLMGGTLLWLAPLFARLPKAALAAVIMVAVARLIDIATWREVWRYQRSDAAVLLATLIGVLVLGIELGLIVGIVLSLLIYVGRGSRPHMAIVGRVPETEHFRNIRRHDVETWPTLALVRVDESLTFTNIGVVEDFVTAHLASHSDVKHVVLVCNAVNHIDSSALDALERLIASLRDADVTIHLAEVKGPVLDALLRINFPERIAPGRVFFRTTDAVAVLTAPANTPVSKPENEAS</sequence>
<dbReference type="GO" id="GO:0055085">
    <property type="term" value="P:transmembrane transport"/>
    <property type="evidence" value="ECO:0007669"/>
    <property type="project" value="InterPro"/>
</dbReference>
<accession>A0A1F6V1X9</accession>
<keyword evidence="2 5" id="KW-0812">Transmembrane</keyword>
<protein>
    <recommendedName>
        <fullName evidence="6">STAS domain-containing protein</fullName>
    </recommendedName>
</protein>
<evidence type="ECO:0000256" key="1">
    <source>
        <dbReference type="ARBA" id="ARBA00004141"/>
    </source>
</evidence>
<dbReference type="InterPro" id="IPR036513">
    <property type="entry name" value="STAS_dom_sf"/>
</dbReference>
<evidence type="ECO:0000259" key="6">
    <source>
        <dbReference type="PROSITE" id="PS50801"/>
    </source>
</evidence>
<reference evidence="7 8" key="1">
    <citation type="journal article" date="2016" name="Nat. Commun.">
        <title>Thousands of microbial genomes shed light on interconnected biogeochemical processes in an aquifer system.</title>
        <authorList>
            <person name="Anantharaman K."/>
            <person name="Brown C.T."/>
            <person name="Hug L.A."/>
            <person name="Sharon I."/>
            <person name="Castelle C.J."/>
            <person name="Probst A.J."/>
            <person name="Thomas B.C."/>
            <person name="Singh A."/>
            <person name="Wilkins M.J."/>
            <person name="Karaoz U."/>
            <person name="Brodie E.L."/>
            <person name="Williams K.H."/>
            <person name="Hubbard S.S."/>
            <person name="Banfield J.F."/>
        </authorList>
    </citation>
    <scope>NUCLEOTIDE SEQUENCE [LARGE SCALE GENOMIC DNA]</scope>
</reference>
<dbReference type="Proteomes" id="UP000179076">
    <property type="component" value="Unassembled WGS sequence"/>
</dbReference>
<name>A0A1F6V1X9_9PROT</name>
<feature type="transmembrane region" description="Helical" evidence="5">
    <location>
        <begin position="29"/>
        <end position="53"/>
    </location>
</feature>
<gene>
    <name evidence="7" type="ORF">A2W18_01520</name>
</gene>
<organism evidence="7 8">
    <name type="scientific">Candidatus Muproteobacteria bacterium RBG_16_60_9</name>
    <dbReference type="NCBI Taxonomy" id="1817755"/>
    <lineage>
        <taxon>Bacteria</taxon>
        <taxon>Pseudomonadati</taxon>
        <taxon>Pseudomonadota</taxon>
        <taxon>Candidatus Muproteobacteria</taxon>
    </lineage>
</organism>
<dbReference type="PANTHER" id="PTHR11814">
    <property type="entry name" value="SULFATE TRANSPORTER"/>
    <property type="match status" value="1"/>
</dbReference>
<keyword evidence="4 5" id="KW-0472">Membrane</keyword>
<dbReference type="Gene3D" id="3.30.750.24">
    <property type="entry name" value="STAS domain"/>
    <property type="match status" value="1"/>
</dbReference>
<dbReference type="NCBIfam" id="TIGR00815">
    <property type="entry name" value="sulP"/>
    <property type="match status" value="1"/>
</dbReference>
<feature type="domain" description="STAS" evidence="6">
    <location>
        <begin position="462"/>
        <end position="576"/>
    </location>
</feature>
<feature type="transmembrane region" description="Helical" evidence="5">
    <location>
        <begin position="275"/>
        <end position="293"/>
    </location>
</feature>
<dbReference type="InterPro" id="IPR002645">
    <property type="entry name" value="STAS_dom"/>
</dbReference>
<feature type="transmembrane region" description="Helical" evidence="5">
    <location>
        <begin position="82"/>
        <end position="102"/>
    </location>
</feature>
<comment type="caution">
    <text evidence="7">The sequence shown here is derived from an EMBL/GenBank/DDBJ whole genome shotgun (WGS) entry which is preliminary data.</text>
</comment>
<evidence type="ECO:0000256" key="4">
    <source>
        <dbReference type="ARBA" id="ARBA00023136"/>
    </source>
</evidence>
<dbReference type="GO" id="GO:0016020">
    <property type="term" value="C:membrane"/>
    <property type="evidence" value="ECO:0007669"/>
    <property type="project" value="UniProtKB-SubCell"/>
</dbReference>
<feature type="transmembrane region" description="Helical" evidence="5">
    <location>
        <begin position="314"/>
        <end position="332"/>
    </location>
</feature>
<feature type="transmembrane region" description="Helical" evidence="5">
    <location>
        <begin position="352"/>
        <end position="371"/>
    </location>
</feature>
<feature type="transmembrane region" description="Helical" evidence="5">
    <location>
        <begin position="150"/>
        <end position="170"/>
    </location>
</feature>
<feature type="transmembrane region" description="Helical" evidence="5">
    <location>
        <begin position="224"/>
        <end position="244"/>
    </location>
</feature>
<dbReference type="InterPro" id="IPR001902">
    <property type="entry name" value="SLC26A/SulP_fam"/>
</dbReference>
<dbReference type="CDD" id="cd07042">
    <property type="entry name" value="STAS_SulP_like_sulfate_transporter"/>
    <property type="match status" value="1"/>
</dbReference>
<evidence type="ECO:0000313" key="8">
    <source>
        <dbReference type="Proteomes" id="UP000179076"/>
    </source>
</evidence>
<comment type="subcellular location">
    <subcellularLocation>
        <location evidence="1">Membrane</location>
        <topology evidence="1">Multi-pass membrane protein</topology>
    </subcellularLocation>
</comment>
<feature type="transmembrane region" description="Helical" evidence="5">
    <location>
        <begin position="59"/>
        <end position="75"/>
    </location>
</feature>
<dbReference type="AlphaFoldDB" id="A0A1F6V1X9"/>
<feature type="transmembrane region" description="Helical" evidence="5">
    <location>
        <begin position="408"/>
        <end position="438"/>
    </location>
</feature>
<evidence type="ECO:0000256" key="2">
    <source>
        <dbReference type="ARBA" id="ARBA00022692"/>
    </source>
</evidence>